<feature type="region of interest" description="Disordered" evidence="1">
    <location>
        <begin position="1"/>
        <end position="35"/>
    </location>
</feature>
<dbReference type="AlphaFoldDB" id="A0AA35KYZ0"/>
<evidence type="ECO:0000313" key="3">
    <source>
        <dbReference type="Proteomes" id="UP001178461"/>
    </source>
</evidence>
<keyword evidence="3" id="KW-1185">Reference proteome</keyword>
<sequence>MAASGGWASPPPSSRGRNKPGRRQPQHPLLPQHRLTKTARLALLLCPAGY</sequence>
<dbReference type="EMBL" id="OX395136">
    <property type="protein sequence ID" value="CAI5786861.1"/>
    <property type="molecule type" value="Genomic_DNA"/>
</dbReference>
<gene>
    <name evidence="2" type="ORF">PODLI_1B026910</name>
</gene>
<evidence type="ECO:0000256" key="1">
    <source>
        <dbReference type="SAM" id="MobiDB-lite"/>
    </source>
</evidence>
<name>A0AA35KYZ0_9SAUR</name>
<evidence type="ECO:0000313" key="2">
    <source>
        <dbReference type="EMBL" id="CAI5786861.1"/>
    </source>
</evidence>
<organism evidence="2 3">
    <name type="scientific">Podarcis lilfordi</name>
    <name type="common">Lilford's wall lizard</name>
    <dbReference type="NCBI Taxonomy" id="74358"/>
    <lineage>
        <taxon>Eukaryota</taxon>
        <taxon>Metazoa</taxon>
        <taxon>Chordata</taxon>
        <taxon>Craniata</taxon>
        <taxon>Vertebrata</taxon>
        <taxon>Euteleostomi</taxon>
        <taxon>Lepidosauria</taxon>
        <taxon>Squamata</taxon>
        <taxon>Bifurcata</taxon>
        <taxon>Unidentata</taxon>
        <taxon>Episquamata</taxon>
        <taxon>Laterata</taxon>
        <taxon>Lacertibaenia</taxon>
        <taxon>Lacertidae</taxon>
        <taxon>Podarcis</taxon>
    </lineage>
</organism>
<proteinExistence type="predicted"/>
<accession>A0AA35KYZ0</accession>
<feature type="compositionally biased region" description="Basic residues" evidence="1">
    <location>
        <begin position="16"/>
        <end position="25"/>
    </location>
</feature>
<dbReference type="Proteomes" id="UP001178461">
    <property type="component" value="Chromosome 11"/>
</dbReference>
<protein>
    <submittedName>
        <fullName evidence="2">Uncharacterized protein</fullName>
    </submittedName>
</protein>
<reference evidence="2" key="1">
    <citation type="submission" date="2022-12" db="EMBL/GenBank/DDBJ databases">
        <authorList>
            <person name="Alioto T."/>
            <person name="Alioto T."/>
            <person name="Gomez Garrido J."/>
        </authorList>
    </citation>
    <scope>NUCLEOTIDE SEQUENCE</scope>
</reference>